<proteinExistence type="predicted"/>
<comment type="caution">
    <text evidence="1">The sequence shown here is derived from an EMBL/GenBank/DDBJ whole genome shotgun (WGS) entry which is preliminary data.</text>
</comment>
<dbReference type="OrthoDB" id="2142040at2759"/>
<gene>
    <name evidence="1" type="ORF">CPB83DRAFT_858854</name>
</gene>
<sequence>MSTTPYTGDGAVDGKDDLYYMDLVEFRVQGGALFRVPTSGFTSSNPNFFKILGVTHQQLSLKSDTHEKIIELSDISRDMFRGLLLAMYPFARTAESYDEWLGALHLSTLWGLSEIRKKAVASISECPEFNSKALSERILLAREYEVGCWLRDAYCQIIQDKNMNVDTLRSSSSSEPLDWETISRLVQAQSLLKVWPADKFQDCEVCLNQQDEPRRKPGYNVNYRCFEHLSARSCVDVVFEKEYTKMGFNPLTAISFAGERLPLTGTTAFPDINQTGPPVSSPSGINVFIASAILGRSVIPCRVDKKRKKCVYFVLGGRERISHSGRFDLLPFSDQHLHWVKASHGQIPVNTQPVEGGHEEDGRLLYHASAFIEGYRIPGKTGLHLGGAKVPWYDCELIFTKDYEILCWRSR</sequence>
<dbReference type="PANTHER" id="PTHR31649:SF1">
    <property type="entry name" value="FARNESOIC ACID O-METHYL TRANSFERASE DOMAIN-CONTAINING PROTEIN"/>
    <property type="match status" value="1"/>
</dbReference>
<evidence type="ECO:0000313" key="2">
    <source>
        <dbReference type="Proteomes" id="UP000807306"/>
    </source>
</evidence>
<name>A0A9P6EB14_9AGAR</name>
<dbReference type="Pfam" id="PF11901">
    <property type="entry name" value="DM9"/>
    <property type="match status" value="1"/>
</dbReference>
<dbReference type="EMBL" id="MU157879">
    <property type="protein sequence ID" value="KAF9525765.1"/>
    <property type="molecule type" value="Genomic_DNA"/>
</dbReference>
<keyword evidence="2" id="KW-1185">Reference proteome</keyword>
<dbReference type="SMART" id="SM00696">
    <property type="entry name" value="DM9"/>
    <property type="match status" value="1"/>
</dbReference>
<dbReference type="Proteomes" id="UP000807306">
    <property type="component" value="Unassembled WGS sequence"/>
</dbReference>
<evidence type="ECO:0008006" key="3">
    <source>
        <dbReference type="Google" id="ProtNLM"/>
    </source>
</evidence>
<dbReference type="InterPro" id="IPR006616">
    <property type="entry name" value="DM9_repeat"/>
</dbReference>
<reference evidence="1" key="1">
    <citation type="submission" date="2020-11" db="EMBL/GenBank/DDBJ databases">
        <authorList>
            <consortium name="DOE Joint Genome Institute"/>
            <person name="Ahrendt S."/>
            <person name="Riley R."/>
            <person name="Andreopoulos W."/>
            <person name="Labutti K."/>
            <person name="Pangilinan J."/>
            <person name="Ruiz-Duenas F.J."/>
            <person name="Barrasa J.M."/>
            <person name="Sanchez-Garcia M."/>
            <person name="Camarero S."/>
            <person name="Miyauchi S."/>
            <person name="Serrano A."/>
            <person name="Linde D."/>
            <person name="Babiker R."/>
            <person name="Drula E."/>
            <person name="Ayuso-Fernandez I."/>
            <person name="Pacheco R."/>
            <person name="Padilla G."/>
            <person name="Ferreira P."/>
            <person name="Barriuso J."/>
            <person name="Kellner H."/>
            <person name="Castanera R."/>
            <person name="Alfaro M."/>
            <person name="Ramirez L."/>
            <person name="Pisabarro A.G."/>
            <person name="Kuo A."/>
            <person name="Tritt A."/>
            <person name="Lipzen A."/>
            <person name="He G."/>
            <person name="Yan M."/>
            <person name="Ng V."/>
            <person name="Cullen D."/>
            <person name="Martin F."/>
            <person name="Rosso M.-N."/>
            <person name="Henrissat B."/>
            <person name="Hibbett D."/>
            <person name="Martinez A.T."/>
            <person name="Grigoriev I.V."/>
        </authorList>
    </citation>
    <scope>NUCLEOTIDE SEQUENCE</scope>
    <source>
        <strain evidence="1">CBS 506.95</strain>
    </source>
</reference>
<accession>A0A9P6EB14</accession>
<organism evidence="1 2">
    <name type="scientific">Crepidotus variabilis</name>
    <dbReference type="NCBI Taxonomy" id="179855"/>
    <lineage>
        <taxon>Eukaryota</taxon>
        <taxon>Fungi</taxon>
        <taxon>Dikarya</taxon>
        <taxon>Basidiomycota</taxon>
        <taxon>Agaricomycotina</taxon>
        <taxon>Agaricomycetes</taxon>
        <taxon>Agaricomycetidae</taxon>
        <taxon>Agaricales</taxon>
        <taxon>Agaricineae</taxon>
        <taxon>Crepidotaceae</taxon>
        <taxon>Crepidotus</taxon>
    </lineage>
</organism>
<dbReference type="AlphaFoldDB" id="A0A9P6EB14"/>
<dbReference type="PANTHER" id="PTHR31649">
    <property type="entry name" value="AGAP009604-PA"/>
    <property type="match status" value="1"/>
</dbReference>
<protein>
    <recommendedName>
        <fullName evidence="3">BTB domain-containing protein</fullName>
    </recommendedName>
</protein>
<evidence type="ECO:0000313" key="1">
    <source>
        <dbReference type="EMBL" id="KAF9525765.1"/>
    </source>
</evidence>